<feature type="domain" description="Homeobox" evidence="4">
    <location>
        <begin position="139"/>
        <end position="199"/>
    </location>
</feature>
<sequence>MTTAHYLQKLIAASDDILSICRSSSAPRLLQAVSILPDLTFPSQDWFIPPELADAIGPSTITTLWSSTYSHLRQDREATFDAYTSILTKWKSLEEYGAASDKDVQKQICAVLEASFNSQCNKIKQVIRGVLIRNSLLQLPSCRRQIPFSSRALTILEAAYSRTKILTTAETAIIAEAAGITAHQVRTWFQNKRNRGPRRSQPTPTQTFNRPIQSLPKRAQQAKLASPSIERRQVRSLPRRAQGQASHNAPATPILESSLGNYPFDNGFPGDIQGERMHRSSSLTSTISSSTEPNGGFISPFHMHQVDNMPQIAVEWGAGMLNVPVEVLEGSKMPVFNFTPSSPLNLNFNSTFNPYPNQDYQGSIMGCQAYDTPIETRTTSFNPFENPDFDLAAGLESIESMLSSALSDPSSFDNFSTLAASPQISLDSLSPGSDTIESFTSLESLVSSPGWSAGEALDGNFFQALEGLLASPQSVSGAVESGNPVDMNATAGPSRSLAMSSTSSDGDMGGNGLIQAAEGIDLSYIASIPLPPSPTIFTTTLPTFDISDEYKLQSGMCTPSSTTSAYPLITPTNTNAESIVELDQAQWEWMSGVLPFDMVGMEVEMMEYDMDEKHEEGSWMMNNGMRMTVGQ</sequence>
<evidence type="ECO:0000256" key="1">
    <source>
        <dbReference type="PROSITE-ProRule" id="PRU00108"/>
    </source>
</evidence>
<proteinExistence type="predicted"/>
<accession>A0ABZ1D0L2</accession>
<keyword evidence="1 2" id="KW-0371">Homeobox</keyword>
<evidence type="ECO:0000313" key="5">
    <source>
        <dbReference type="EMBL" id="WRT67571.1"/>
    </source>
</evidence>
<name>A0ABZ1D0L2_9TREE</name>
<dbReference type="RefSeq" id="XP_062792311.1">
    <property type="nucleotide sequence ID" value="XM_062936260.1"/>
</dbReference>
<gene>
    <name evidence="5" type="ORF">IL334_004543</name>
</gene>
<dbReference type="GeneID" id="87956674"/>
<dbReference type="SMART" id="SM00389">
    <property type="entry name" value="HOX"/>
    <property type="match status" value="1"/>
</dbReference>
<dbReference type="EMBL" id="CP141886">
    <property type="protein sequence ID" value="WRT67571.1"/>
    <property type="molecule type" value="Genomic_DNA"/>
</dbReference>
<protein>
    <recommendedName>
        <fullName evidence="4">Homeobox domain-containing protein</fullName>
    </recommendedName>
</protein>
<feature type="compositionally biased region" description="Polar residues" evidence="3">
    <location>
        <begin position="200"/>
        <end position="212"/>
    </location>
</feature>
<dbReference type="Proteomes" id="UP001329825">
    <property type="component" value="Chromosome 6"/>
</dbReference>
<comment type="subcellular location">
    <subcellularLocation>
        <location evidence="1 2">Nucleus</location>
    </subcellularLocation>
</comment>
<dbReference type="InterPro" id="IPR009057">
    <property type="entry name" value="Homeodomain-like_sf"/>
</dbReference>
<feature type="DNA-binding region" description="Homeobox" evidence="1">
    <location>
        <begin position="141"/>
        <end position="200"/>
    </location>
</feature>
<keyword evidence="1 2" id="KW-0238">DNA-binding</keyword>
<reference evidence="5 6" key="1">
    <citation type="submission" date="2024-01" db="EMBL/GenBank/DDBJ databases">
        <title>Comparative genomics of Cryptococcus and Kwoniella reveals pathogenesis evolution and contrasting modes of karyotype evolution via chromosome fusion or intercentromeric recombination.</title>
        <authorList>
            <person name="Coelho M.A."/>
            <person name="David-Palma M."/>
            <person name="Shea T."/>
            <person name="Bowers K."/>
            <person name="McGinley-Smith S."/>
            <person name="Mohammad A.W."/>
            <person name="Gnirke A."/>
            <person name="Yurkov A.M."/>
            <person name="Nowrousian M."/>
            <person name="Sun S."/>
            <person name="Cuomo C.A."/>
            <person name="Heitman J."/>
        </authorList>
    </citation>
    <scope>NUCLEOTIDE SEQUENCE [LARGE SCALE GENOMIC DNA]</scope>
    <source>
        <strain evidence="5">CBS 11374</strain>
    </source>
</reference>
<feature type="region of interest" description="Disordered" evidence="3">
    <location>
        <begin position="482"/>
        <end position="506"/>
    </location>
</feature>
<dbReference type="Gene3D" id="1.10.10.60">
    <property type="entry name" value="Homeodomain-like"/>
    <property type="match status" value="1"/>
</dbReference>
<evidence type="ECO:0000256" key="3">
    <source>
        <dbReference type="SAM" id="MobiDB-lite"/>
    </source>
</evidence>
<dbReference type="Pfam" id="PF00046">
    <property type="entry name" value="Homeodomain"/>
    <property type="match status" value="1"/>
</dbReference>
<dbReference type="SUPFAM" id="SSF46689">
    <property type="entry name" value="Homeodomain-like"/>
    <property type="match status" value="1"/>
</dbReference>
<feature type="region of interest" description="Disordered" evidence="3">
    <location>
        <begin position="189"/>
        <end position="260"/>
    </location>
</feature>
<dbReference type="PROSITE" id="PS50071">
    <property type="entry name" value="HOMEOBOX_2"/>
    <property type="match status" value="1"/>
</dbReference>
<dbReference type="CDD" id="cd00086">
    <property type="entry name" value="homeodomain"/>
    <property type="match status" value="1"/>
</dbReference>
<evidence type="ECO:0000259" key="4">
    <source>
        <dbReference type="PROSITE" id="PS50071"/>
    </source>
</evidence>
<evidence type="ECO:0000313" key="6">
    <source>
        <dbReference type="Proteomes" id="UP001329825"/>
    </source>
</evidence>
<evidence type="ECO:0000256" key="2">
    <source>
        <dbReference type="RuleBase" id="RU000682"/>
    </source>
</evidence>
<keyword evidence="1 2" id="KW-0539">Nucleus</keyword>
<organism evidence="5 6">
    <name type="scientific">Kwoniella shivajii</name>
    <dbReference type="NCBI Taxonomy" id="564305"/>
    <lineage>
        <taxon>Eukaryota</taxon>
        <taxon>Fungi</taxon>
        <taxon>Dikarya</taxon>
        <taxon>Basidiomycota</taxon>
        <taxon>Agaricomycotina</taxon>
        <taxon>Tremellomycetes</taxon>
        <taxon>Tremellales</taxon>
        <taxon>Cryptococcaceae</taxon>
        <taxon>Kwoniella</taxon>
    </lineage>
</organism>
<dbReference type="InterPro" id="IPR001356">
    <property type="entry name" value="HD"/>
</dbReference>
<keyword evidence="6" id="KW-1185">Reference proteome</keyword>